<accession>A0ABP3LRQ6</accession>
<dbReference type="InterPro" id="IPR013324">
    <property type="entry name" value="RNA_pol_sigma_r3/r4-like"/>
</dbReference>
<evidence type="ECO:0000259" key="5">
    <source>
        <dbReference type="Pfam" id="PF04542"/>
    </source>
</evidence>
<gene>
    <name evidence="7" type="ORF">GCM10009097_21690</name>
</gene>
<reference evidence="8" key="1">
    <citation type="journal article" date="2019" name="Int. J. Syst. Evol. Microbiol.">
        <title>The Global Catalogue of Microorganisms (GCM) 10K type strain sequencing project: providing services to taxonomists for standard genome sequencing and annotation.</title>
        <authorList>
            <consortium name="The Broad Institute Genomics Platform"/>
            <consortium name="The Broad Institute Genome Sequencing Center for Infectious Disease"/>
            <person name="Wu L."/>
            <person name="Ma J."/>
        </authorList>
    </citation>
    <scope>NUCLEOTIDE SEQUENCE [LARGE SCALE GENOMIC DNA]</scope>
    <source>
        <strain evidence="8">JCM 14330</strain>
    </source>
</reference>
<evidence type="ECO:0000313" key="7">
    <source>
        <dbReference type="EMBL" id="GAA0504453.1"/>
    </source>
</evidence>
<protein>
    <submittedName>
        <fullName evidence="7">Sigma-70 family RNA polymerase sigma factor</fullName>
    </submittedName>
</protein>
<evidence type="ECO:0000256" key="2">
    <source>
        <dbReference type="ARBA" id="ARBA00023015"/>
    </source>
</evidence>
<dbReference type="Pfam" id="PF04542">
    <property type="entry name" value="Sigma70_r2"/>
    <property type="match status" value="1"/>
</dbReference>
<dbReference type="SUPFAM" id="SSF88659">
    <property type="entry name" value="Sigma3 and sigma4 domains of RNA polymerase sigma factors"/>
    <property type="match status" value="1"/>
</dbReference>
<dbReference type="PANTHER" id="PTHR43133:SF63">
    <property type="entry name" value="RNA POLYMERASE SIGMA FACTOR FECI-RELATED"/>
    <property type="match status" value="1"/>
</dbReference>
<dbReference type="PANTHER" id="PTHR43133">
    <property type="entry name" value="RNA POLYMERASE ECF-TYPE SIGMA FACTO"/>
    <property type="match status" value="1"/>
</dbReference>
<dbReference type="Proteomes" id="UP001501706">
    <property type="component" value="Unassembled WGS sequence"/>
</dbReference>
<evidence type="ECO:0000256" key="4">
    <source>
        <dbReference type="ARBA" id="ARBA00023163"/>
    </source>
</evidence>
<dbReference type="InterPro" id="IPR013249">
    <property type="entry name" value="RNA_pol_sigma70_r4_t2"/>
</dbReference>
<dbReference type="SUPFAM" id="SSF88946">
    <property type="entry name" value="Sigma2 domain of RNA polymerase sigma factors"/>
    <property type="match status" value="1"/>
</dbReference>
<dbReference type="RefSeq" id="WP_343927515.1">
    <property type="nucleotide sequence ID" value="NZ_BAAAEN010000006.1"/>
</dbReference>
<sequence length="169" mass="18996">MSSELISRQAVGTLYRDHCDWLVGLLRRRLGGNVDHAADLAHDTFERVMRKGVAPGMQEPRAYLTTVAGRLVISHYRRAALETAYLEALAQRPEPTVPSAQERAEVIEVLDQICDMIDRLDARSRRIFLLAQIDGLAYAEVAARMEVSIDVVKRTMSKALQSCYMAMYA</sequence>
<feature type="domain" description="RNA polymerase sigma-70 region 2" evidence="5">
    <location>
        <begin position="14"/>
        <end position="80"/>
    </location>
</feature>
<dbReference type="InterPro" id="IPR013325">
    <property type="entry name" value="RNA_pol_sigma_r2"/>
</dbReference>
<dbReference type="EMBL" id="BAAAEN010000006">
    <property type="protein sequence ID" value="GAA0504453.1"/>
    <property type="molecule type" value="Genomic_DNA"/>
</dbReference>
<dbReference type="InterPro" id="IPR014284">
    <property type="entry name" value="RNA_pol_sigma-70_dom"/>
</dbReference>
<evidence type="ECO:0000259" key="6">
    <source>
        <dbReference type="Pfam" id="PF08281"/>
    </source>
</evidence>
<comment type="similarity">
    <text evidence="1">Belongs to the sigma-70 factor family. ECF subfamily.</text>
</comment>
<comment type="caution">
    <text evidence="7">The sequence shown here is derived from an EMBL/GenBank/DDBJ whole genome shotgun (WGS) entry which is preliminary data.</text>
</comment>
<dbReference type="InterPro" id="IPR039425">
    <property type="entry name" value="RNA_pol_sigma-70-like"/>
</dbReference>
<evidence type="ECO:0000256" key="1">
    <source>
        <dbReference type="ARBA" id="ARBA00010641"/>
    </source>
</evidence>
<organism evidence="7 8">
    <name type="scientific">Pigmentiphaga daeguensis</name>
    <dbReference type="NCBI Taxonomy" id="414049"/>
    <lineage>
        <taxon>Bacteria</taxon>
        <taxon>Pseudomonadati</taxon>
        <taxon>Pseudomonadota</taxon>
        <taxon>Betaproteobacteria</taxon>
        <taxon>Burkholderiales</taxon>
        <taxon>Alcaligenaceae</taxon>
        <taxon>Pigmentiphaga</taxon>
    </lineage>
</organism>
<keyword evidence="4" id="KW-0804">Transcription</keyword>
<dbReference type="InterPro" id="IPR036388">
    <property type="entry name" value="WH-like_DNA-bd_sf"/>
</dbReference>
<keyword evidence="8" id="KW-1185">Reference proteome</keyword>
<feature type="domain" description="RNA polymerase sigma factor 70 region 4 type 2" evidence="6">
    <location>
        <begin position="113"/>
        <end position="163"/>
    </location>
</feature>
<evidence type="ECO:0000313" key="8">
    <source>
        <dbReference type="Proteomes" id="UP001501706"/>
    </source>
</evidence>
<dbReference type="InterPro" id="IPR007627">
    <property type="entry name" value="RNA_pol_sigma70_r2"/>
</dbReference>
<dbReference type="Gene3D" id="1.10.1740.10">
    <property type="match status" value="1"/>
</dbReference>
<proteinExistence type="inferred from homology"/>
<evidence type="ECO:0000256" key="3">
    <source>
        <dbReference type="ARBA" id="ARBA00023082"/>
    </source>
</evidence>
<keyword evidence="2" id="KW-0805">Transcription regulation</keyword>
<dbReference type="CDD" id="cd06171">
    <property type="entry name" value="Sigma70_r4"/>
    <property type="match status" value="1"/>
</dbReference>
<keyword evidence="3" id="KW-0731">Sigma factor</keyword>
<name>A0ABP3LRQ6_9BURK</name>
<dbReference type="Pfam" id="PF08281">
    <property type="entry name" value="Sigma70_r4_2"/>
    <property type="match status" value="1"/>
</dbReference>
<dbReference type="NCBIfam" id="TIGR02937">
    <property type="entry name" value="sigma70-ECF"/>
    <property type="match status" value="1"/>
</dbReference>
<dbReference type="Gene3D" id="1.10.10.10">
    <property type="entry name" value="Winged helix-like DNA-binding domain superfamily/Winged helix DNA-binding domain"/>
    <property type="match status" value="1"/>
</dbReference>